<dbReference type="Proteomes" id="UP000032611">
    <property type="component" value="Chromosome"/>
</dbReference>
<dbReference type="InterPro" id="IPR007415">
    <property type="entry name" value="Nitrogenase_MoFe_mat_NifZ"/>
</dbReference>
<dbReference type="STRING" id="1486262.TM49_15530"/>
<dbReference type="RefSeq" id="WP_045682594.1">
    <property type="nucleotide sequence ID" value="NZ_CP010803.1"/>
</dbReference>
<dbReference type="GO" id="GO:0009399">
    <property type="term" value="P:nitrogen fixation"/>
    <property type="evidence" value="ECO:0007669"/>
    <property type="project" value="InterPro"/>
</dbReference>
<keyword evidence="2" id="KW-0535">Nitrogen fixation</keyword>
<dbReference type="PATRIC" id="fig|1486262.3.peg.3208"/>
<accession>A0A0D5LRJ6</accession>
<gene>
    <name evidence="3" type="ORF">TM49_15530</name>
</gene>
<name>A0A0D5LRJ6_MAREN</name>
<reference evidence="3 4" key="1">
    <citation type="journal article" date="2015" name="Genome Announc.">
        <title>Complete genome sequence of Martelella endophytica YC6887, which has antifungal activity associated with a halophyte.</title>
        <authorList>
            <person name="Khan A."/>
            <person name="Khan H."/>
            <person name="Chung E.J."/>
            <person name="Hossain M.T."/>
            <person name="Chung Y.R."/>
        </authorList>
    </citation>
    <scope>NUCLEOTIDE SEQUENCE [LARGE SCALE GENOMIC DNA]</scope>
    <source>
        <strain evidence="3">YC6887</strain>
    </source>
</reference>
<evidence type="ECO:0000256" key="2">
    <source>
        <dbReference type="ARBA" id="ARBA00023231"/>
    </source>
</evidence>
<sequence>MEPLRFEYGDEVRVTRNVRNDGTFPGMATGSLLVRRGSTGIVRDVGTFLQDQTIYTVHFLDEDRLVGCRDGELIGGDDPWVETLIEFGDTVAAALSLGVRGKIVAGPGDEGEVLKVLRDLPGGPAYHIRFPGRTLLVPETALCAATVSEVEEA</sequence>
<keyword evidence="4" id="KW-1185">Reference proteome</keyword>
<protein>
    <submittedName>
        <fullName evidence="3">Protein NifZ</fullName>
    </submittedName>
</protein>
<dbReference type="OrthoDB" id="9801083at2"/>
<organism evidence="3 4">
    <name type="scientific">Martelella endophytica</name>
    <dbReference type="NCBI Taxonomy" id="1486262"/>
    <lineage>
        <taxon>Bacteria</taxon>
        <taxon>Pseudomonadati</taxon>
        <taxon>Pseudomonadota</taxon>
        <taxon>Alphaproteobacteria</taxon>
        <taxon>Hyphomicrobiales</taxon>
        <taxon>Aurantimonadaceae</taxon>
        <taxon>Martelella</taxon>
    </lineage>
</organism>
<dbReference type="HOGENOM" id="CLU_127611_0_0_5"/>
<comment type="similarity">
    <text evidence="1">Belongs to the NifZ family.</text>
</comment>
<dbReference type="EMBL" id="CP010803">
    <property type="protein sequence ID" value="AJY46761.1"/>
    <property type="molecule type" value="Genomic_DNA"/>
</dbReference>
<evidence type="ECO:0000256" key="1">
    <source>
        <dbReference type="ARBA" id="ARBA00008027"/>
    </source>
</evidence>
<dbReference type="KEGG" id="mey:TM49_15530"/>
<proteinExistence type="inferred from homology"/>
<evidence type="ECO:0000313" key="4">
    <source>
        <dbReference type="Proteomes" id="UP000032611"/>
    </source>
</evidence>
<evidence type="ECO:0000313" key="3">
    <source>
        <dbReference type="EMBL" id="AJY46761.1"/>
    </source>
</evidence>
<dbReference type="Pfam" id="PF04319">
    <property type="entry name" value="NifZ"/>
    <property type="match status" value="1"/>
</dbReference>
<dbReference type="AlphaFoldDB" id="A0A0D5LRJ6"/>